<reference evidence="16" key="1">
    <citation type="submission" date="2020-03" db="EMBL/GenBank/DDBJ databases">
        <title>Solimonas marina sp. nov., isolated from deep seawater of the Pacific Ocean.</title>
        <authorList>
            <person name="Liu X."/>
            <person name="Lai Q."/>
            <person name="Sun F."/>
            <person name="Gai Y."/>
            <person name="Li G."/>
            <person name="Shao Z."/>
        </authorList>
    </citation>
    <scope>NUCLEOTIDE SEQUENCE</scope>
    <source>
        <strain evidence="16">C16B3</strain>
    </source>
</reference>
<keyword evidence="16" id="KW-0675">Receptor</keyword>
<keyword evidence="5 11" id="KW-0812">Transmembrane</keyword>
<dbReference type="InterPro" id="IPR000531">
    <property type="entry name" value="Beta-barrel_TonB"/>
</dbReference>
<dbReference type="Pfam" id="PF07715">
    <property type="entry name" value="Plug"/>
    <property type="match status" value="1"/>
</dbReference>
<dbReference type="InterPro" id="IPR012910">
    <property type="entry name" value="Plug_dom"/>
</dbReference>
<feature type="domain" description="TonB-dependent receptor-like beta-barrel" evidence="14">
    <location>
        <begin position="369"/>
        <end position="774"/>
    </location>
</feature>
<evidence type="ECO:0000256" key="11">
    <source>
        <dbReference type="PROSITE-ProRule" id="PRU01360"/>
    </source>
</evidence>
<dbReference type="PANTHER" id="PTHR32552:SF81">
    <property type="entry name" value="TONB-DEPENDENT OUTER MEMBRANE RECEPTOR"/>
    <property type="match status" value="1"/>
</dbReference>
<dbReference type="InterPro" id="IPR039426">
    <property type="entry name" value="TonB-dep_rcpt-like"/>
</dbReference>
<organism evidence="16 17">
    <name type="scientific">Solimonas marina</name>
    <dbReference type="NCBI Taxonomy" id="2714601"/>
    <lineage>
        <taxon>Bacteria</taxon>
        <taxon>Pseudomonadati</taxon>
        <taxon>Pseudomonadota</taxon>
        <taxon>Gammaproteobacteria</taxon>
        <taxon>Nevskiales</taxon>
        <taxon>Nevskiaceae</taxon>
        <taxon>Solimonas</taxon>
    </lineage>
</organism>
<keyword evidence="3 11" id="KW-1134">Transmembrane beta strand</keyword>
<dbReference type="PANTHER" id="PTHR32552">
    <property type="entry name" value="FERRICHROME IRON RECEPTOR-RELATED"/>
    <property type="match status" value="1"/>
</dbReference>
<dbReference type="Pfam" id="PF00593">
    <property type="entry name" value="TonB_dep_Rec_b-barrel"/>
    <property type="match status" value="1"/>
</dbReference>
<evidence type="ECO:0000256" key="12">
    <source>
        <dbReference type="RuleBase" id="RU003357"/>
    </source>
</evidence>
<evidence type="ECO:0000313" key="17">
    <source>
        <dbReference type="Proteomes" id="UP000653472"/>
    </source>
</evidence>
<dbReference type="GO" id="GO:0006826">
    <property type="term" value="P:iron ion transport"/>
    <property type="evidence" value="ECO:0007669"/>
    <property type="project" value="UniProtKB-KW"/>
</dbReference>
<evidence type="ECO:0000256" key="1">
    <source>
        <dbReference type="ARBA" id="ARBA00004571"/>
    </source>
</evidence>
<feature type="domain" description="TonB-dependent receptor plug" evidence="15">
    <location>
        <begin position="72"/>
        <end position="178"/>
    </location>
</feature>
<evidence type="ECO:0000256" key="8">
    <source>
        <dbReference type="ARBA" id="ARBA00023077"/>
    </source>
</evidence>
<evidence type="ECO:0000259" key="15">
    <source>
        <dbReference type="Pfam" id="PF07715"/>
    </source>
</evidence>
<evidence type="ECO:0000259" key="14">
    <source>
        <dbReference type="Pfam" id="PF00593"/>
    </source>
</evidence>
<dbReference type="InterPro" id="IPR036942">
    <property type="entry name" value="Beta-barrel_TonB_sf"/>
</dbReference>
<dbReference type="Proteomes" id="UP000653472">
    <property type="component" value="Unassembled WGS sequence"/>
</dbReference>
<sequence>MLFGARAHAQDAAAAAPSEPASAPEADVTTSAPELDTIPVAGDEPAAVQTDGGSSPGLAEIVVTAQKRKQSLHDVPLSVTAVGAEQLADINASDLTDVSYYIPNARVDTDDAGSPQVFIRGFGTNTFNPSFESSVGFVEDDIFYGRGAYFTEAMFDVDRVEVLRGPQGTLFGKNTVAGLYNVISRGVTDNFSANARASYGSYDDFRFEGGVGGMFNDWFGARLSFMTHQNDGELRNTYLHRDENDLNQNAGRLKLRILPLDDVQMDINLVRSDSSLNFWPYELAKLDEGTYNYLSSFDPDVEDDPNDFKTEFNAPGFIDKGSSTESMKTDWSIGDLGGIHDAHLILVGGYSKLYINQLNDLDVSPADILNLYNHEHYNQTSVELRLEGQSDSLFGLGKSVDFVTGGYFFRSNYRLLAQIVAGKDLGSFVLTDDFLQLATGNSNINLITALGLPGLPLVGQLLAPVIGNDFYQFDYTQQTTSLAYFAQATWKISDHWSLTPGVRINHETKDLETAGTGCPDKLVSGLCFTSLLLGANDYDVPGKRDETDISPKVALQYIWNDNLNFYSSYARGYKSGGYNSLSYTGEDLPFKPEKAATYEVGFKSRLFDRHLNFNTTFYYTTLDNLQVLAFHGATTNVGNASATSRGVETDVQWLTPWRLLTINGSFGYIDAKYDSYPDAPAPISDGIGATQDLKGKTIAFAPKQTATITPILTVPMPWNLMMRLSGDALFQGEQYTDTDLDPYTRVGGHWEYAARMSIANQDNNWSVTIGGKNLSDKRVANQVTDATVFPGSYFVQQAPGRELYATLQLNW</sequence>
<evidence type="ECO:0000256" key="10">
    <source>
        <dbReference type="ARBA" id="ARBA00023237"/>
    </source>
</evidence>
<dbReference type="GO" id="GO:0009279">
    <property type="term" value="C:cell outer membrane"/>
    <property type="evidence" value="ECO:0007669"/>
    <property type="project" value="UniProtKB-SubCell"/>
</dbReference>
<feature type="compositionally biased region" description="Low complexity" evidence="13">
    <location>
        <begin position="8"/>
        <end position="27"/>
    </location>
</feature>
<evidence type="ECO:0000256" key="3">
    <source>
        <dbReference type="ARBA" id="ARBA00022452"/>
    </source>
</evidence>
<evidence type="ECO:0000256" key="13">
    <source>
        <dbReference type="SAM" id="MobiDB-lite"/>
    </source>
</evidence>
<name>A0A969WFX3_9GAMM</name>
<evidence type="ECO:0000256" key="2">
    <source>
        <dbReference type="ARBA" id="ARBA00022448"/>
    </source>
</evidence>
<dbReference type="EMBL" id="JAAVXB010000011">
    <property type="protein sequence ID" value="NKF23985.1"/>
    <property type="molecule type" value="Genomic_DNA"/>
</dbReference>
<proteinExistence type="inferred from homology"/>
<keyword evidence="10 11" id="KW-0998">Cell outer membrane</keyword>
<keyword evidence="4" id="KW-0410">Iron transport</keyword>
<evidence type="ECO:0000256" key="5">
    <source>
        <dbReference type="ARBA" id="ARBA00022692"/>
    </source>
</evidence>
<accession>A0A969WFX3</accession>
<dbReference type="Gene3D" id="2.40.170.20">
    <property type="entry name" value="TonB-dependent receptor, beta-barrel domain"/>
    <property type="match status" value="2"/>
</dbReference>
<keyword evidence="8 12" id="KW-0798">TonB box</keyword>
<dbReference type="AlphaFoldDB" id="A0A969WFX3"/>
<feature type="region of interest" description="Disordered" evidence="13">
    <location>
        <begin position="8"/>
        <end position="30"/>
    </location>
</feature>
<comment type="caution">
    <text evidence="16">The sequence shown here is derived from an EMBL/GenBank/DDBJ whole genome shotgun (WGS) entry which is preliminary data.</text>
</comment>
<evidence type="ECO:0000256" key="6">
    <source>
        <dbReference type="ARBA" id="ARBA00023004"/>
    </source>
</evidence>
<comment type="subcellular location">
    <subcellularLocation>
        <location evidence="1 11">Cell outer membrane</location>
        <topology evidence="1 11">Multi-pass membrane protein</topology>
    </subcellularLocation>
</comment>
<evidence type="ECO:0000256" key="9">
    <source>
        <dbReference type="ARBA" id="ARBA00023136"/>
    </source>
</evidence>
<keyword evidence="17" id="KW-1185">Reference proteome</keyword>
<gene>
    <name evidence="16" type="ORF">G7Y82_16855</name>
</gene>
<keyword evidence="9 11" id="KW-0472">Membrane</keyword>
<evidence type="ECO:0000256" key="4">
    <source>
        <dbReference type="ARBA" id="ARBA00022496"/>
    </source>
</evidence>
<dbReference type="SUPFAM" id="SSF56935">
    <property type="entry name" value="Porins"/>
    <property type="match status" value="1"/>
</dbReference>
<keyword evidence="7" id="KW-0406">Ion transport</keyword>
<protein>
    <submittedName>
        <fullName evidence="16">TonB-dependent receptor</fullName>
    </submittedName>
</protein>
<evidence type="ECO:0000256" key="7">
    <source>
        <dbReference type="ARBA" id="ARBA00023065"/>
    </source>
</evidence>
<keyword evidence="2 11" id="KW-0813">Transport</keyword>
<dbReference type="PROSITE" id="PS52016">
    <property type="entry name" value="TONB_DEPENDENT_REC_3"/>
    <property type="match status" value="1"/>
</dbReference>
<comment type="similarity">
    <text evidence="11 12">Belongs to the TonB-dependent receptor family.</text>
</comment>
<keyword evidence="6" id="KW-0408">Iron</keyword>
<evidence type="ECO:0000313" key="16">
    <source>
        <dbReference type="EMBL" id="NKF23985.1"/>
    </source>
</evidence>